<protein>
    <submittedName>
        <fullName evidence="8">Glycerol uptake facilitator (Major Intrinsic Protein Family)</fullName>
    </submittedName>
</protein>
<dbReference type="GO" id="GO:0015267">
    <property type="term" value="F:channel activity"/>
    <property type="evidence" value="ECO:0007669"/>
    <property type="project" value="InterPro"/>
</dbReference>
<dbReference type="AlphaFoldDB" id="A0A1W1Z6U0"/>
<feature type="transmembrane region" description="Helical" evidence="7">
    <location>
        <begin position="200"/>
        <end position="220"/>
    </location>
</feature>
<evidence type="ECO:0000256" key="5">
    <source>
        <dbReference type="ARBA" id="ARBA00023136"/>
    </source>
</evidence>
<keyword evidence="4 7" id="KW-1133">Transmembrane helix</keyword>
<dbReference type="OrthoDB" id="9807293at2"/>
<dbReference type="STRING" id="937218.SAMN06297251_102233"/>
<keyword evidence="9" id="KW-1185">Reference proteome</keyword>
<keyword evidence="2 6" id="KW-0813">Transport</keyword>
<feature type="transmembrane region" description="Helical" evidence="7">
    <location>
        <begin position="12"/>
        <end position="34"/>
    </location>
</feature>
<organism evidence="8 9">
    <name type="scientific">Fulvimarina manganoxydans</name>
    <dbReference type="NCBI Taxonomy" id="937218"/>
    <lineage>
        <taxon>Bacteria</taxon>
        <taxon>Pseudomonadati</taxon>
        <taxon>Pseudomonadota</taxon>
        <taxon>Alphaproteobacteria</taxon>
        <taxon>Hyphomicrobiales</taxon>
        <taxon>Aurantimonadaceae</taxon>
        <taxon>Fulvimarina</taxon>
    </lineage>
</organism>
<dbReference type="PANTHER" id="PTHR45724">
    <property type="entry name" value="AQUAPORIN NIP2-1"/>
    <property type="match status" value="1"/>
</dbReference>
<feature type="transmembrane region" description="Helical" evidence="7">
    <location>
        <begin position="157"/>
        <end position="180"/>
    </location>
</feature>
<comment type="similarity">
    <text evidence="6">Belongs to the MIP/aquaporin (TC 1.A.8) family.</text>
</comment>
<keyword evidence="3 6" id="KW-0812">Transmembrane</keyword>
<sequence>MGQSVTFDLRRRLIAEGLGTAFLVAAVVGSGIMAERLTSDTGLALLANTIPTGAILVVLITVFGPISGAHFNPAVTFVMALRGAIGRDAALAYGSAQIVGGLLGTIAAHLMFELPILDLSAHARTGAAQWWAEIVATFGLVGFILGGLRFAPSSIPWLVGLYITSAYWFTASTSFANPAVAIARAFTNTFSGIRPLDVPAFVAAQFVGAFLAFFLFEWLFNPGQQLTIRGAMMKTDERAVD</sequence>
<evidence type="ECO:0000256" key="2">
    <source>
        <dbReference type="ARBA" id="ARBA00022448"/>
    </source>
</evidence>
<evidence type="ECO:0000313" key="8">
    <source>
        <dbReference type="EMBL" id="SMC44115.1"/>
    </source>
</evidence>
<comment type="subcellular location">
    <subcellularLocation>
        <location evidence="1">Membrane</location>
        <topology evidence="1">Multi-pass membrane protein</topology>
    </subcellularLocation>
</comment>
<evidence type="ECO:0000256" key="7">
    <source>
        <dbReference type="SAM" id="Phobius"/>
    </source>
</evidence>
<evidence type="ECO:0000313" key="9">
    <source>
        <dbReference type="Proteomes" id="UP000192656"/>
    </source>
</evidence>
<evidence type="ECO:0000256" key="6">
    <source>
        <dbReference type="RuleBase" id="RU000477"/>
    </source>
</evidence>
<dbReference type="PRINTS" id="PR00783">
    <property type="entry name" value="MINTRINSICP"/>
</dbReference>
<dbReference type="SUPFAM" id="SSF81338">
    <property type="entry name" value="Aquaporin-like"/>
    <property type="match status" value="1"/>
</dbReference>
<keyword evidence="5 7" id="KW-0472">Membrane</keyword>
<feature type="transmembrane region" description="Helical" evidence="7">
    <location>
        <begin position="90"/>
        <end position="110"/>
    </location>
</feature>
<dbReference type="Pfam" id="PF00230">
    <property type="entry name" value="MIP"/>
    <property type="match status" value="1"/>
</dbReference>
<dbReference type="RefSeq" id="WP_084408684.1">
    <property type="nucleotide sequence ID" value="NZ_FWXR01000002.1"/>
</dbReference>
<accession>A0A1W1Z6U0</accession>
<dbReference type="Gene3D" id="1.20.1080.10">
    <property type="entry name" value="Glycerol uptake facilitator protein"/>
    <property type="match status" value="2"/>
</dbReference>
<feature type="transmembrane region" description="Helical" evidence="7">
    <location>
        <begin position="54"/>
        <end position="78"/>
    </location>
</feature>
<evidence type="ECO:0000256" key="1">
    <source>
        <dbReference type="ARBA" id="ARBA00004141"/>
    </source>
</evidence>
<gene>
    <name evidence="8" type="ORF">SAMN06297251_102233</name>
</gene>
<dbReference type="InterPro" id="IPR000425">
    <property type="entry name" value="MIP"/>
</dbReference>
<proteinExistence type="inferred from homology"/>
<dbReference type="PANTHER" id="PTHR45724:SF13">
    <property type="entry name" value="AQUAPORIN NIP1-1-RELATED"/>
    <property type="match status" value="1"/>
</dbReference>
<dbReference type="Proteomes" id="UP000192656">
    <property type="component" value="Unassembled WGS sequence"/>
</dbReference>
<feature type="transmembrane region" description="Helical" evidence="7">
    <location>
        <begin position="130"/>
        <end position="150"/>
    </location>
</feature>
<dbReference type="InterPro" id="IPR034294">
    <property type="entry name" value="Aquaporin_transptr"/>
</dbReference>
<evidence type="ECO:0000256" key="4">
    <source>
        <dbReference type="ARBA" id="ARBA00022989"/>
    </source>
</evidence>
<name>A0A1W1Z6U0_9HYPH</name>
<dbReference type="EMBL" id="FWXR01000002">
    <property type="protein sequence ID" value="SMC44115.1"/>
    <property type="molecule type" value="Genomic_DNA"/>
</dbReference>
<dbReference type="InterPro" id="IPR023271">
    <property type="entry name" value="Aquaporin-like"/>
</dbReference>
<dbReference type="GO" id="GO:0016020">
    <property type="term" value="C:membrane"/>
    <property type="evidence" value="ECO:0007669"/>
    <property type="project" value="UniProtKB-SubCell"/>
</dbReference>
<reference evidence="8 9" key="1">
    <citation type="submission" date="2017-04" db="EMBL/GenBank/DDBJ databases">
        <authorList>
            <person name="Afonso C.L."/>
            <person name="Miller P.J."/>
            <person name="Scott M.A."/>
            <person name="Spackman E."/>
            <person name="Goraichik I."/>
            <person name="Dimitrov K.M."/>
            <person name="Suarez D.L."/>
            <person name="Swayne D.E."/>
        </authorList>
    </citation>
    <scope>NUCLEOTIDE SEQUENCE [LARGE SCALE GENOMIC DNA]</scope>
    <source>
        <strain evidence="8 9">CGMCC 1.10972</strain>
    </source>
</reference>
<evidence type="ECO:0000256" key="3">
    <source>
        <dbReference type="ARBA" id="ARBA00022692"/>
    </source>
</evidence>